<sequence>MCIPDVEHLLIYLLAICISSLEKCLFGSSAHFLIKSLVFLTLSCMSCLYMLTPYRSYHLQINIFSHSVGCHFIFFFVDGFLCYQKLLSLIRSHLFIFALISFALGQGSPKILLRFTSKISQHHLLKRLSFLHCKFLPPLL</sequence>
<protein>
    <submittedName>
        <fullName evidence="2">Uncharacterized protein</fullName>
    </submittedName>
</protein>
<dbReference type="Ensembl" id="ENSBMST00010016976.1">
    <property type="protein sequence ID" value="ENSBMSP00010015332.1"/>
    <property type="gene ID" value="ENSBMSG00010011172.1"/>
</dbReference>
<name>A0A8C0D616_BALMU</name>
<keyword evidence="1" id="KW-0812">Transmembrane</keyword>
<feature type="transmembrane region" description="Helical" evidence="1">
    <location>
        <begin position="32"/>
        <end position="51"/>
    </location>
</feature>
<proteinExistence type="predicted"/>
<evidence type="ECO:0000313" key="2">
    <source>
        <dbReference type="Ensembl" id="ENSBMSP00010015332.1"/>
    </source>
</evidence>
<organism evidence="2">
    <name type="scientific">Balaenoptera musculus</name>
    <name type="common">Blue whale</name>
    <dbReference type="NCBI Taxonomy" id="9771"/>
    <lineage>
        <taxon>Eukaryota</taxon>
        <taxon>Metazoa</taxon>
        <taxon>Chordata</taxon>
        <taxon>Craniata</taxon>
        <taxon>Vertebrata</taxon>
        <taxon>Euteleostomi</taxon>
        <taxon>Mammalia</taxon>
        <taxon>Eutheria</taxon>
        <taxon>Laurasiatheria</taxon>
        <taxon>Artiodactyla</taxon>
        <taxon>Whippomorpha</taxon>
        <taxon>Cetacea</taxon>
        <taxon>Mysticeti</taxon>
        <taxon>Balaenopteridae</taxon>
        <taxon>Balaenoptera</taxon>
    </lineage>
</organism>
<dbReference type="GeneTree" id="ENSGT01150000290448"/>
<keyword evidence="1" id="KW-1133">Transmembrane helix</keyword>
<dbReference type="AlphaFoldDB" id="A0A8C0D616"/>
<evidence type="ECO:0000256" key="1">
    <source>
        <dbReference type="SAM" id="Phobius"/>
    </source>
</evidence>
<reference evidence="2" key="1">
    <citation type="submission" date="2023-09" db="UniProtKB">
        <authorList>
            <consortium name="Ensembl"/>
        </authorList>
    </citation>
    <scope>IDENTIFICATION</scope>
</reference>
<feature type="transmembrane region" description="Helical" evidence="1">
    <location>
        <begin position="63"/>
        <end position="82"/>
    </location>
</feature>
<feature type="transmembrane region" description="Helical" evidence="1">
    <location>
        <begin position="94"/>
        <end position="113"/>
    </location>
</feature>
<keyword evidence="1" id="KW-0472">Membrane</keyword>
<feature type="transmembrane region" description="Helical" evidence="1">
    <location>
        <begin position="6"/>
        <end position="25"/>
    </location>
</feature>
<accession>A0A8C0D616</accession>